<dbReference type="Proteomes" id="UP000688137">
    <property type="component" value="Unassembled WGS sequence"/>
</dbReference>
<protein>
    <recommendedName>
        <fullName evidence="3">SH3 domain-containing protein</fullName>
    </recommendedName>
</protein>
<evidence type="ECO:0000313" key="1">
    <source>
        <dbReference type="EMBL" id="CAD8050793.1"/>
    </source>
</evidence>
<evidence type="ECO:0000313" key="2">
    <source>
        <dbReference type="Proteomes" id="UP000688137"/>
    </source>
</evidence>
<reference evidence="1" key="1">
    <citation type="submission" date="2021-01" db="EMBL/GenBank/DDBJ databases">
        <authorList>
            <consortium name="Genoscope - CEA"/>
            <person name="William W."/>
        </authorList>
    </citation>
    <scope>NUCLEOTIDE SEQUENCE</scope>
</reference>
<dbReference type="OMA" id="WILGKNE"/>
<sequence length="440" mass="51977">MEQFDSFNPVSIRNILAKIENIGFISPNKQINLYSNILVMCHDLIIQFIKSKQQSLICFFIEFTFQKNQSRSKTYEIFNSYLNSLEQHNTKLSAIFLYLFQTDQCRNNAQLYQKCNQIMRDFTKIKKEQQLDDITLKFNDIITIFQLIFDDITVDQIIHLLTDEVMKNQQTLNPLLEISASHLIQLLILYKQAQSNFKPFSTPKRSPKKDIKCQSPKLQGFYRWGSPFFSQNEFYKNPLNKRLLEDLEQQAKKYPKTRLINSQYNYYSPLTPNKTRSDFESKDSVVSDFIKIKSNDNSKKQSPSLIYHTENSFSEKKQDPIKQNGCLYNYEVPQTQQELLKIIQMYSIQYFDPSIELPKPLDIKISYEHLIDLYTELEQEVTFRKTTYRAKQYFASIDPRYLQINKNEKIEAISQVEGWILGKNEFGHIGCCADSYIQKL</sequence>
<evidence type="ECO:0008006" key="3">
    <source>
        <dbReference type="Google" id="ProtNLM"/>
    </source>
</evidence>
<dbReference type="AlphaFoldDB" id="A0A8S1K8J0"/>
<gene>
    <name evidence="1" type="ORF">PPRIM_AZ9-3.1.T0170235</name>
</gene>
<proteinExistence type="predicted"/>
<dbReference type="EMBL" id="CAJJDM010000012">
    <property type="protein sequence ID" value="CAD8050793.1"/>
    <property type="molecule type" value="Genomic_DNA"/>
</dbReference>
<organism evidence="1 2">
    <name type="scientific">Paramecium primaurelia</name>
    <dbReference type="NCBI Taxonomy" id="5886"/>
    <lineage>
        <taxon>Eukaryota</taxon>
        <taxon>Sar</taxon>
        <taxon>Alveolata</taxon>
        <taxon>Ciliophora</taxon>
        <taxon>Intramacronucleata</taxon>
        <taxon>Oligohymenophorea</taxon>
        <taxon>Peniculida</taxon>
        <taxon>Parameciidae</taxon>
        <taxon>Paramecium</taxon>
    </lineage>
</organism>
<keyword evidence="2" id="KW-1185">Reference proteome</keyword>
<comment type="caution">
    <text evidence="1">The sequence shown here is derived from an EMBL/GenBank/DDBJ whole genome shotgun (WGS) entry which is preliminary data.</text>
</comment>
<name>A0A8S1K8J0_PARPR</name>
<accession>A0A8S1K8J0</accession>